<dbReference type="Proteomes" id="UP001596158">
    <property type="component" value="Unassembled WGS sequence"/>
</dbReference>
<organism evidence="8 9">
    <name type="scientific">Weissella sagaensis</name>
    <dbReference type="NCBI Taxonomy" id="2559928"/>
    <lineage>
        <taxon>Bacteria</taxon>
        <taxon>Bacillati</taxon>
        <taxon>Bacillota</taxon>
        <taxon>Bacilli</taxon>
        <taxon>Lactobacillales</taxon>
        <taxon>Lactobacillaceae</taxon>
        <taxon>Weissella</taxon>
    </lineage>
</organism>
<proteinExistence type="predicted"/>
<dbReference type="RefSeq" id="WP_081839325.1">
    <property type="nucleotide sequence ID" value="NZ_BJDT01000003.1"/>
</dbReference>
<evidence type="ECO:0000256" key="2">
    <source>
        <dbReference type="ARBA" id="ARBA00022705"/>
    </source>
</evidence>
<evidence type="ECO:0000259" key="6">
    <source>
        <dbReference type="Pfam" id="PF00717"/>
    </source>
</evidence>
<evidence type="ECO:0000313" key="8">
    <source>
        <dbReference type="EMBL" id="MFC6178895.1"/>
    </source>
</evidence>
<evidence type="ECO:0000256" key="5">
    <source>
        <dbReference type="ARBA" id="ARBA00023163"/>
    </source>
</evidence>
<comment type="caution">
    <text evidence="8">The sequence shown here is derived from an EMBL/GenBank/DDBJ whole genome shotgun (WGS) entry which is preliminary data.</text>
</comment>
<dbReference type="EMBL" id="JBHSSG010000011">
    <property type="protein sequence ID" value="MFC6178895.1"/>
    <property type="molecule type" value="Genomic_DNA"/>
</dbReference>
<dbReference type="SUPFAM" id="SSF51306">
    <property type="entry name" value="LexA/Signal peptidase"/>
    <property type="match status" value="1"/>
</dbReference>
<dbReference type="InterPro" id="IPR036390">
    <property type="entry name" value="WH_DNA-bd_sf"/>
</dbReference>
<keyword evidence="5" id="KW-0804">Transcription</keyword>
<dbReference type="SUPFAM" id="SSF46785">
    <property type="entry name" value="Winged helix' DNA-binding domain"/>
    <property type="match status" value="1"/>
</dbReference>
<evidence type="ECO:0000256" key="4">
    <source>
        <dbReference type="ARBA" id="ARBA00023125"/>
    </source>
</evidence>
<dbReference type="PANTHER" id="PTHR33516">
    <property type="entry name" value="LEXA REPRESSOR"/>
    <property type="match status" value="1"/>
</dbReference>
<dbReference type="Gene3D" id="1.10.10.10">
    <property type="entry name" value="Winged helix-like DNA-binding domain superfamily/Winged helix DNA-binding domain"/>
    <property type="match status" value="1"/>
</dbReference>
<dbReference type="NCBIfam" id="TIGR00498">
    <property type="entry name" value="lexA"/>
    <property type="match status" value="1"/>
</dbReference>
<dbReference type="Gene3D" id="2.10.109.10">
    <property type="entry name" value="Umud Fragment, subunit A"/>
    <property type="match status" value="1"/>
</dbReference>
<dbReference type="EC" id="3.4.21.88" evidence="8"/>
<keyword evidence="1" id="KW-0678">Repressor</keyword>
<dbReference type="GO" id="GO:0004252">
    <property type="term" value="F:serine-type endopeptidase activity"/>
    <property type="evidence" value="ECO:0007669"/>
    <property type="project" value="UniProtKB-EC"/>
</dbReference>
<evidence type="ECO:0000256" key="1">
    <source>
        <dbReference type="ARBA" id="ARBA00022491"/>
    </source>
</evidence>
<dbReference type="InterPro" id="IPR006199">
    <property type="entry name" value="LexA_DNA-bd_dom"/>
</dbReference>
<keyword evidence="9" id="KW-1185">Reference proteome</keyword>
<keyword evidence="2" id="KW-0235">DNA replication</keyword>
<feature type="domain" description="Peptidase S24/S26A/S26B/S26C" evidence="6">
    <location>
        <begin position="95"/>
        <end position="192"/>
    </location>
</feature>
<evidence type="ECO:0000259" key="7">
    <source>
        <dbReference type="Pfam" id="PF01726"/>
    </source>
</evidence>
<name>A0ABW1RTV4_9LACO</name>
<dbReference type="InterPro" id="IPR011991">
    <property type="entry name" value="ArsR-like_HTH"/>
</dbReference>
<feature type="domain" description="LexA repressor DNA-binding" evidence="7">
    <location>
        <begin position="3"/>
        <end position="66"/>
    </location>
</feature>
<gene>
    <name evidence="8" type="primary">lexA</name>
    <name evidence="8" type="ORF">ACFQGR_05800</name>
</gene>
<sequence length="200" mass="22304">MMTNKSTKQLDILKFIYEKQQQRGYPPTVREIGDGVGLASSSTVHGHLTRLQDKGFIQKKAEKTRAITVTPTGIQALKKADILTLADTPAPMINTPQDIVASLDEETIILKHNSNTMINIGILNHDYLIIKKETAIPDGAIVAVILDKNSDGARQTNVYRYFKERNQVRLQPENSNLKPVITNNVEIIGQVIGVYRNEIN</sequence>
<keyword evidence="8" id="KW-0378">Hydrolase</keyword>
<dbReference type="InterPro" id="IPR036286">
    <property type="entry name" value="LexA/Signal_pep-like_sf"/>
</dbReference>
<keyword evidence="4" id="KW-0238">DNA-binding</keyword>
<dbReference type="Pfam" id="PF01726">
    <property type="entry name" value="LexA_DNA_bind"/>
    <property type="match status" value="1"/>
</dbReference>
<evidence type="ECO:0000256" key="3">
    <source>
        <dbReference type="ARBA" id="ARBA00023015"/>
    </source>
</evidence>
<dbReference type="InterPro" id="IPR050077">
    <property type="entry name" value="LexA_repressor"/>
</dbReference>
<reference evidence="9" key="1">
    <citation type="journal article" date="2019" name="Int. J. Syst. Evol. Microbiol.">
        <title>The Global Catalogue of Microorganisms (GCM) 10K type strain sequencing project: providing services to taxonomists for standard genome sequencing and annotation.</title>
        <authorList>
            <consortium name="The Broad Institute Genomics Platform"/>
            <consortium name="The Broad Institute Genome Sequencing Center for Infectious Disease"/>
            <person name="Wu L."/>
            <person name="Ma J."/>
        </authorList>
    </citation>
    <scope>NUCLEOTIDE SEQUENCE [LARGE SCALE GENOMIC DNA]</scope>
    <source>
        <strain evidence="9">CCM 8924</strain>
    </source>
</reference>
<dbReference type="Pfam" id="PF00717">
    <property type="entry name" value="Peptidase_S24"/>
    <property type="match status" value="1"/>
</dbReference>
<dbReference type="InterPro" id="IPR006200">
    <property type="entry name" value="LexA"/>
</dbReference>
<protein>
    <submittedName>
        <fullName evidence="8">Transcriptional repressor LexA</fullName>
        <ecNumber evidence="8">3.4.21.88</ecNumber>
    </submittedName>
</protein>
<dbReference type="InterPro" id="IPR036388">
    <property type="entry name" value="WH-like_DNA-bd_sf"/>
</dbReference>
<dbReference type="InterPro" id="IPR015927">
    <property type="entry name" value="Peptidase_S24_S26A/B/C"/>
</dbReference>
<evidence type="ECO:0000313" key="9">
    <source>
        <dbReference type="Proteomes" id="UP001596158"/>
    </source>
</evidence>
<dbReference type="CDD" id="cd00090">
    <property type="entry name" value="HTH_ARSR"/>
    <property type="match status" value="1"/>
</dbReference>
<keyword evidence="3" id="KW-0805">Transcription regulation</keyword>
<accession>A0ABW1RTV4</accession>
<dbReference type="PANTHER" id="PTHR33516:SF2">
    <property type="entry name" value="LEXA REPRESSOR-RELATED"/>
    <property type="match status" value="1"/>
</dbReference>